<dbReference type="EMBL" id="JPUO02000178">
    <property type="protein sequence ID" value="OQP77180.1"/>
    <property type="molecule type" value="Genomic_DNA"/>
</dbReference>
<sequence>MTQRLMKTALIGALALLSQGALAQAADKPTKALTSGEVTSMLTAKGYTKVHDVKFEHGVWTADARSGDGKDVDVDVHIDPVTGRVYGDQTTSKLSEADVRASLSTGDYADVHDLKFKDGLWKADAKRNGQKVELHVDPEDGHVVSVDND</sequence>
<proteinExistence type="predicted"/>
<feature type="chain" id="PRO_5010746286" evidence="1">
    <location>
        <begin position="26"/>
        <end position="149"/>
    </location>
</feature>
<name>A0A1V9H336_9XANT</name>
<evidence type="ECO:0000256" key="1">
    <source>
        <dbReference type="SAM" id="SignalP"/>
    </source>
</evidence>
<organism evidence="3 4">
    <name type="scientific">Xanthomonas phaseoli pv. syngonii LMG 9055</name>
    <dbReference type="NCBI Taxonomy" id="1437878"/>
    <lineage>
        <taxon>Bacteria</taxon>
        <taxon>Pseudomonadati</taxon>
        <taxon>Pseudomonadota</taxon>
        <taxon>Gammaproteobacteria</taxon>
        <taxon>Lysobacterales</taxon>
        <taxon>Lysobacteraceae</taxon>
        <taxon>Xanthomonas</taxon>
    </lineage>
</organism>
<dbReference type="Proteomes" id="UP000050343">
    <property type="component" value="Unassembled WGS sequence"/>
</dbReference>
<dbReference type="AlphaFoldDB" id="A0A1V9H336"/>
<reference evidence="3 4" key="1">
    <citation type="journal article" date="2016" name="Plant Pathol.">
        <title>Genetic characterization of strains named as Xanthomonas axonopodis pv. dieffenbachiae leads to a taxonomic revision of the X. axonopodis species complex.</title>
        <authorList>
            <person name="Constantin E.C."/>
            <person name="Cleenwerck I."/>
            <person name="Maes M."/>
            <person name="Baeyen S."/>
            <person name="Van Malderghem C."/>
            <person name="De Vos P."/>
            <person name="Cottyn B."/>
        </authorList>
    </citation>
    <scope>NUCLEOTIDE SEQUENCE [LARGE SCALE GENOMIC DNA]</scope>
    <source>
        <strain evidence="4">LMG9055</strain>
    </source>
</reference>
<feature type="signal peptide" evidence="1">
    <location>
        <begin position="1"/>
        <end position="25"/>
    </location>
</feature>
<comment type="caution">
    <text evidence="3">The sequence shown here is derived from an EMBL/GenBank/DDBJ whole genome shotgun (WGS) entry which is preliminary data.</text>
</comment>
<feature type="domain" description="PepSY" evidence="2">
    <location>
        <begin position="8"/>
        <end position="86"/>
    </location>
</feature>
<accession>A0A1V9H336</accession>
<dbReference type="Pfam" id="PF13670">
    <property type="entry name" value="PepSY_2"/>
    <property type="match status" value="2"/>
</dbReference>
<feature type="domain" description="PepSY" evidence="2">
    <location>
        <begin position="93"/>
        <end position="145"/>
    </location>
</feature>
<evidence type="ECO:0000313" key="3">
    <source>
        <dbReference type="EMBL" id="OQP77180.1"/>
    </source>
</evidence>
<gene>
    <name evidence="3" type="ORF">IA54_008115</name>
</gene>
<evidence type="ECO:0000259" key="2">
    <source>
        <dbReference type="Pfam" id="PF13670"/>
    </source>
</evidence>
<evidence type="ECO:0000313" key="4">
    <source>
        <dbReference type="Proteomes" id="UP000050343"/>
    </source>
</evidence>
<dbReference type="InterPro" id="IPR025711">
    <property type="entry name" value="PepSY"/>
</dbReference>
<protein>
    <submittedName>
        <fullName evidence="3">Peptidase propeptide and ypeb domain-containing protein</fullName>
    </submittedName>
</protein>
<keyword evidence="1" id="KW-0732">Signal</keyword>
<reference evidence="3 4" key="2">
    <citation type="journal article" date="2017" name="Plant Pathol.">
        <title>Pathogenicity and virulence gene content of Xanthomonas strains infecting Araceae, formerly known as Xanthomonas axonopodis pv. dieffenbachiae.</title>
        <authorList>
            <person name="Constantin E.C."/>
            <person name="Haegeman A."/>
            <person name="Van Vaerenbergh J."/>
            <person name="Baeyen S."/>
            <person name="Van Malderghem C."/>
            <person name="Maes M."/>
            <person name="Cottyn B."/>
        </authorList>
    </citation>
    <scope>NUCLEOTIDE SEQUENCE [LARGE SCALE GENOMIC DNA]</scope>
    <source>
        <strain evidence="4">LMG9055</strain>
    </source>
</reference>